<dbReference type="InterPro" id="IPR036871">
    <property type="entry name" value="PX_dom_sf"/>
</dbReference>
<keyword evidence="3" id="KW-1185">Reference proteome</keyword>
<accession>A0A8S4RC39</accession>
<dbReference type="SUPFAM" id="SSF64268">
    <property type="entry name" value="PX domain"/>
    <property type="match status" value="1"/>
</dbReference>
<feature type="domain" description="PX" evidence="1">
    <location>
        <begin position="75"/>
        <end position="216"/>
    </location>
</feature>
<dbReference type="SMART" id="SM00312">
    <property type="entry name" value="PX"/>
    <property type="match status" value="1"/>
</dbReference>
<dbReference type="EMBL" id="CAKXAJ010025036">
    <property type="protein sequence ID" value="CAH2234211.1"/>
    <property type="molecule type" value="Genomic_DNA"/>
</dbReference>
<dbReference type="PANTHER" id="PTHR10555">
    <property type="entry name" value="SORTING NEXIN"/>
    <property type="match status" value="1"/>
</dbReference>
<name>A0A8S4RC39_9NEOP</name>
<dbReference type="Gene3D" id="3.30.1520.10">
    <property type="entry name" value="Phox-like domain"/>
    <property type="match status" value="1"/>
</dbReference>
<protein>
    <submittedName>
        <fullName evidence="2">Jg16660 protein</fullName>
    </submittedName>
</protein>
<reference evidence="2" key="1">
    <citation type="submission" date="2022-03" db="EMBL/GenBank/DDBJ databases">
        <authorList>
            <person name="Lindestad O."/>
        </authorList>
    </citation>
    <scope>NUCLEOTIDE SEQUENCE</scope>
</reference>
<evidence type="ECO:0000313" key="3">
    <source>
        <dbReference type="Proteomes" id="UP000838756"/>
    </source>
</evidence>
<dbReference type="InterPro" id="IPR001683">
    <property type="entry name" value="PX_dom"/>
</dbReference>
<dbReference type="PANTHER" id="PTHR10555:SF170">
    <property type="entry name" value="FI18122P1"/>
    <property type="match status" value="1"/>
</dbReference>
<dbReference type="PROSITE" id="PS50195">
    <property type="entry name" value="PX"/>
    <property type="match status" value="1"/>
</dbReference>
<sequence length="216" mass="24059">MSEVVDAPFSTVEINNDDREEEDLFASAVQEVSLDPEVNGGQEDMEKSNMGDMSISSPATIGSPIMEEIATERANNIIITITEPQKIGEGMSSYVAYRVLTKTNMPIFSRHEFTVLRRFSDFLGLHEKLTEKYLRSGRIIPPAPEKSIVGTTKLKMTSTPSTESANGTNSSASVQSIFVERRRAALERFLNRVGQHPVLCIDPDFREFLESGKKRP</sequence>
<gene>
    <name evidence="2" type="primary">jg16660</name>
    <name evidence="2" type="ORF">PAEG_LOCUS12078</name>
</gene>
<organism evidence="2 3">
    <name type="scientific">Pararge aegeria aegeria</name>
    <dbReference type="NCBI Taxonomy" id="348720"/>
    <lineage>
        <taxon>Eukaryota</taxon>
        <taxon>Metazoa</taxon>
        <taxon>Ecdysozoa</taxon>
        <taxon>Arthropoda</taxon>
        <taxon>Hexapoda</taxon>
        <taxon>Insecta</taxon>
        <taxon>Pterygota</taxon>
        <taxon>Neoptera</taxon>
        <taxon>Endopterygota</taxon>
        <taxon>Lepidoptera</taxon>
        <taxon>Glossata</taxon>
        <taxon>Ditrysia</taxon>
        <taxon>Papilionoidea</taxon>
        <taxon>Nymphalidae</taxon>
        <taxon>Satyrinae</taxon>
        <taxon>Satyrini</taxon>
        <taxon>Parargina</taxon>
        <taxon>Pararge</taxon>
    </lineage>
</organism>
<dbReference type="CDD" id="cd06859">
    <property type="entry name" value="PX_SNX1_2_like"/>
    <property type="match status" value="1"/>
</dbReference>
<evidence type="ECO:0000313" key="2">
    <source>
        <dbReference type="EMBL" id="CAH2234211.1"/>
    </source>
</evidence>
<dbReference type="Proteomes" id="UP000838756">
    <property type="component" value="Unassembled WGS sequence"/>
</dbReference>
<evidence type="ECO:0000259" key="1">
    <source>
        <dbReference type="PROSITE" id="PS50195"/>
    </source>
</evidence>
<dbReference type="GO" id="GO:0035091">
    <property type="term" value="F:phosphatidylinositol binding"/>
    <property type="evidence" value="ECO:0007669"/>
    <property type="project" value="InterPro"/>
</dbReference>
<dbReference type="AlphaFoldDB" id="A0A8S4RC39"/>
<dbReference type="GO" id="GO:0005829">
    <property type="term" value="C:cytosol"/>
    <property type="evidence" value="ECO:0007669"/>
    <property type="project" value="GOC"/>
</dbReference>
<proteinExistence type="predicted"/>
<dbReference type="OrthoDB" id="271164at2759"/>
<comment type="caution">
    <text evidence="2">The sequence shown here is derived from an EMBL/GenBank/DDBJ whole genome shotgun (WGS) entry which is preliminary data.</text>
</comment>
<dbReference type="GO" id="GO:0010008">
    <property type="term" value="C:endosome membrane"/>
    <property type="evidence" value="ECO:0007669"/>
    <property type="project" value="TreeGrafter"/>
</dbReference>
<dbReference type="Pfam" id="PF00787">
    <property type="entry name" value="PX"/>
    <property type="match status" value="1"/>
</dbReference>
<dbReference type="GO" id="GO:0034498">
    <property type="term" value="P:early endosome to Golgi transport"/>
    <property type="evidence" value="ECO:0007669"/>
    <property type="project" value="TreeGrafter"/>
</dbReference>
<dbReference type="FunFam" id="3.30.1520.10:FF:000016">
    <property type="entry name" value="Sorting nexin 2"/>
    <property type="match status" value="1"/>
</dbReference>